<dbReference type="InterPro" id="IPR016269">
    <property type="entry name" value="RNA-dir_pol_paramyxovirus"/>
</dbReference>
<evidence type="ECO:0000256" key="1">
    <source>
        <dbReference type="ARBA" id="ARBA00003132"/>
    </source>
</evidence>
<dbReference type="InterPro" id="IPR026890">
    <property type="entry name" value="Mononeg_mRNAcap"/>
</dbReference>
<comment type="catalytic activity">
    <reaction evidence="20 21">
        <text>GTP + H2O = GDP + phosphate + H(+)</text>
        <dbReference type="Rhea" id="RHEA:19669"/>
        <dbReference type="ChEBI" id="CHEBI:15377"/>
        <dbReference type="ChEBI" id="CHEBI:15378"/>
        <dbReference type="ChEBI" id="CHEBI:37565"/>
        <dbReference type="ChEBI" id="CHEBI:43474"/>
        <dbReference type="ChEBI" id="CHEBI:58189"/>
    </reaction>
</comment>
<evidence type="ECO:0000256" key="19">
    <source>
        <dbReference type="ARBA" id="ARBA00047370"/>
    </source>
</evidence>
<sequence length="2227" mass="251705">MEFRQSDQIIHPEVHLDSPIIGNKILYLWRITGLPTPPVLELNSTISPEVWTNLKANDPRVAFKWDKLRPRLLTWAAHQGISLSDLIPITHPESLQWLTTISCPKIDENFALIKKCLLRTRDYTASGFKNLFQMISQKLTSTNILFCAENPTTPPISDEASWALKNPEHWFNTPWSSCCMFWLHVKQTMRNLIRIQRSQPESQSIYSITVDNLFVGLTPDLCVIADSQRQSITVLSFECVLMYCDLIEGRNNVYDLCQLSPVLSPLQDRILLLLRLIDSLAYDIGAPIFDVIASLESLAYGAIQLYDYDTEAAGDFFSFNLREISQVIEESKCRNQTHTIISAISKIYTGINPDQAAEMLCIMRLWGHPLLYASKAASKVRESMCAPKVIQFDAMLLVLAFFKRSIINGYRRKHGGLWPNIIVESLLSAELVAAHHDAVELTDTFVIKHYREVAMIDFKKSFDYDIGDDLSLYLKDKAICRQKSEWLNIFKGQLLEPAVRSKRIRGIGENRLLLHFLNSVDFDPEQEFKYVTDMEYLYDETFCASYSLKEKEVKRDGRIFAKMTPKMRSCQVLLEALLAKHVSELFKENGVSMEQISLTKSLVAMSQLAPRVNMRGGRAARSTDVKINQRRVKSIKEHVKSRNDSNQEKIVIAGYLTTDLQKYCLNWRYESIKLFARALNQLFGIPHGFEWIHLRLIRSTMFVGDPYNPPASIQSLDLDEQPNDDIFIVSPRGGIEGLCQKMWTLISIALIQAAAAKIGCRVTSMVQGDNQVIAITREVRVGEPVREASRELRLLCDEFFTEFKQLNYGIGHNLKAKETIKSQSFFVYSKRVFFEGRVLSQILKNASKLNLISDCLAENTVASCSNISSTVARLIENGLGKDVAFILNFQTIIRQLIFDEVYTISLNYSTARRQVGSENPHALAIAALIPGQLGGFNFLNVARLFTRNIGDPITCSLSDIKWFAKVGLMPEYILKNIVLRAPGSGTWTTLVADPYSLNITYTKLPTSYLKKHTQRTLVADSPNPLLQGVFLLNQQQEDEALCKFLLDREQVMPRAAHVIYDQSVLGRRKYLQGLVDTTQTIIRYALQKMPVSYKKSEKIQNYNLLYIQSLFDEVLTQNVIHSGLDTIWKRDLISIETCSVTLANFTRTCSWSNILQGRQIVGVTTPDTIELCTGSLISCNSACEFCRIGDKSYSWFHTPGGISFDTMSPGNLIQRVPYLGSKTDEQRAASLTTIKGMDYHLRQALRGASLYVWAYGETDQNWLDALKLANTRCNVTLQALTALCPIPSTANLQHRLADGISTVKFTPASLSRIAAYIHICNDQQKHDNLGNSFESNLIYQQIMLLGTGIFETIFPLSVQYIHEEQTLHLHTGFSCCVREADTMIIDESRTGFPGLTVTKSNKFLFNPDPIPAVWADKIFTTEFRFFEYNIENQGTYELIKFLSSCCAKVVTESLVQDTFHSSVKNDAIIAYDNSINYISELQQCDIVLFSSELGKELLLDLAYQLYYLRIRSKRGIISYLKVLLTRLPIIQFAPLALTISHPVIYERLRQRRLVMEPLQPYLASIDYVKAARELVLIGASSYLSMLETGLDTTYNIYSHLDGDSEGKIDQAMARRLCLITLLVNPGYALPVIKGLTAIEKCRLLTDFLQSDIISVSLSEQIATLILTPKIEVHPTNLYYMMRKTLNLIRSRDDTVVIMAELYNIDQESAIMRVESEEDGPVDKMNLAPILRLVPITFKSMDLHALTGLGRKEVELMGSPVCKITQRLDKYIYRTIGTISTAWYKASSLIASDILKGGPLGDSLYLCEGSGSSMTCLEYCFPSKTIWYNSFFSNELNPPQRNIGPLPTQFCSSIVYHNLNAEVPCSAGFIQDFKVLWADKSVETDISTTECVNFILSKVELETCKLIHADLDLPIETPRSVWMACVTNTFILGNALLKSGGKLVMKLYAVDELLFSSCLGFAWCLMDDINILRNGYFNDKSKECYLIGTKKVTIPHQKIQDIQQQINKIASQGLSVIPEAVIHDIYNQLEDSIRCEKKFKNDNAPTWSNGILNSTDLLLIRLGGKPIGESLLELTSIQGMDYDDLTGDIIQVIDTALNEIIHLKSDTSSLDLVLLMSPYNLALGGKISTILKSVVHQTLILRIIQSRQNKDIPLKGWLSLLNQGVISLSSLIPLHDYLRKSKLRKFIVQKLGQQELQAFWQSRSQQMLSRSETKLLIKVLSAAWKGLL</sequence>
<keyword evidence="15" id="KW-0511">Multifunctional enzyme</keyword>
<dbReference type="InterPro" id="IPR014023">
    <property type="entry name" value="Mononeg_RNA_pol_cat"/>
</dbReference>
<dbReference type="EC" id="2.7.7.88" evidence="21"/>
<dbReference type="EC" id="3.6.1.-" evidence="21"/>
<organism evidence="24 25">
    <name type="scientific">avian paramyxovirus 7</name>
    <dbReference type="NCBI Taxonomy" id="2560317"/>
    <lineage>
        <taxon>Viruses</taxon>
        <taxon>Riboviria</taxon>
        <taxon>Orthornavirae</taxon>
        <taxon>Negarnaviricota</taxon>
        <taxon>Haploviricotina</taxon>
        <taxon>Monjiviricetes</taxon>
        <taxon>Mononegavirales</taxon>
        <taxon>Paramyxoviridae</taxon>
        <taxon>Avulavirinae</taxon>
        <taxon>Metaavulavirus</taxon>
        <taxon>Metaavulavirus tennessense</taxon>
    </lineage>
</organism>
<dbReference type="Pfam" id="PF00946">
    <property type="entry name" value="Mononeg_RNA_pol"/>
    <property type="match status" value="1"/>
</dbReference>
<feature type="domain" description="Mononegavirus-type SAM-dependent 2'-O-MTase" evidence="23">
    <location>
        <begin position="1773"/>
        <end position="1986"/>
    </location>
</feature>
<evidence type="ECO:0000256" key="6">
    <source>
        <dbReference type="ARBA" id="ARBA00022679"/>
    </source>
</evidence>
<comment type="catalytic activity">
    <reaction evidence="16">
        <text>a 5'-end triphospho-adenylyl-adenylyl-cytidylyl-adenosine in mRNA + GDP + H(+) = a 5'-end (5'-triphosphoguanosine)-adenylyl-adenylyl-cytidylyl-adenosine in mRNA + diphosphate</text>
        <dbReference type="Rhea" id="RHEA:65436"/>
        <dbReference type="Rhea" id="RHEA-COMP:16797"/>
        <dbReference type="Rhea" id="RHEA-COMP:16799"/>
        <dbReference type="ChEBI" id="CHEBI:15378"/>
        <dbReference type="ChEBI" id="CHEBI:33019"/>
        <dbReference type="ChEBI" id="CHEBI:58189"/>
        <dbReference type="ChEBI" id="CHEBI:156484"/>
        <dbReference type="ChEBI" id="CHEBI:156503"/>
        <dbReference type="EC" id="2.7.7.88"/>
    </reaction>
</comment>
<dbReference type="GO" id="GO:0044423">
    <property type="term" value="C:virion component"/>
    <property type="evidence" value="ECO:0007669"/>
    <property type="project" value="UniProtKB-KW"/>
</dbReference>
<keyword evidence="9 21" id="KW-0547">Nucleotide-binding</keyword>
<keyword evidence="13 21" id="KW-0693">Viral RNA replication</keyword>
<keyword evidence="25" id="KW-1185">Reference proteome</keyword>
<dbReference type="Proteomes" id="UP000163232">
    <property type="component" value="Segment"/>
</dbReference>
<dbReference type="GO" id="GO:0030430">
    <property type="term" value="C:host cell cytoplasm"/>
    <property type="evidence" value="ECO:0007669"/>
    <property type="project" value="UniProtKB-SubCell"/>
</dbReference>
<evidence type="ECO:0000256" key="18">
    <source>
        <dbReference type="ARBA" id="ARBA00047332"/>
    </source>
</evidence>
<reference evidence="24 25" key="1">
    <citation type="journal article" date="2009" name="Virus Res.">
        <title>Complete genome sequence of avian paramyxovirus type 7 (strain Tennessee) and comparison with other paramyxoviruses.</title>
        <authorList>
            <person name="Xiao S."/>
            <person name="Paldurai A."/>
            <person name="Nayak B."/>
            <person name="Subbiah M."/>
            <person name="Collins P.L."/>
            <person name="Samal S.K."/>
        </authorList>
    </citation>
    <scope>NUCLEOTIDE SEQUENCE [LARGE SCALE GENOMIC DNA]</scope>
    <source>
        <strain evidence="24">APMV-7/dove/Tennessee/4/75</strain>
    </source>
</reference>
<evidence type="ECO:0000313" key="25">
    <source>
        <dbReference type="Proteomes" id="UP000163232"/>
    </source>
</evidence>
<keyword evidence="11 21" id="KW-0067">ATP-binding</keyword>
<protein>
    <recommendedName>
        <fullName evidence="21">RNA-directed RNA polymerase L</fullName>
        <shortName evidence="21">Protein L</shortName>
    </recommendedName>
    <alternativeName>
        <fullName evidence="21">Large structural protein</fullName>
    </alternativeName>
    <alternativeName>
        <fullName evidence="21">Replicase</fullName>
    </alternativeName>
    <alternativeName>
        <fullName evidence="21">Transcriptase</fullName>
    </alternativeName>
    <domain>
        <recommendedName>
            <fullName evidence="21">RNA-directed RNA polymerase</fullName>
            <ecNumber evidence="21">2.7.7.48</ecNumber>
        </recommendedName>
    </domain>
    <domain>
        <recommendedName>
            <fullName evidence="21">GTP phosphohydrolase</fullName>
            <ecNumber evidence="21">3.6.1.-</ecNumber>
        </recommendedName>
    </domain>
    <domain>
        <recommendedName>
            <fullName evidence="21">GDP polyribonucleotidyltransferase</fullName>
            <ecNumber evidence="21">2.7.7.88</ecNumber>
        </recommendedName>
        <alternativeName>
            <fullName evidence="21">PRNTase</fullName>
        </alternativeName>
    </domain>
    <domain>
        <recommendedName>
            <fullName evidence="21">mRNA (nucleoside-2'-O-)-methyltransferase</fullName>
            <shortName evidence="21">N1-2'-O-MTase</shortName>
            <ecNumber evidence="21">2.1.1.-</ecNumber>
        </recommendedName>
    </domain>
    <domain>
        <recommendedName>
            <fullName evidence="21">mRNA (guanine-N(7)-)-methyltransferase</fullName>
            <shortName evidence="21">G-N7-MTase</shortName>
        </recommendedName>
    </domain>
</protein>
<keyword evidence="3 21" id="KW-0696">RNA-directed RNA polymerase</keyword>
<evidence type="ECO:0000256" key="2">
    <source>
        <dbReference type="ARBA" id="ARBA00007934"/>
    </source>
</evidence>
<evidence type="ECO:0000256" key="12">
    <source>
        <dbReference type="ARBA" id="ARBA00022844"/>
    </source>
</evidence>
<evidence type="ECO:0000313" key="24">
    <source>
        <dbReference type="EMBL" id="ACN72645.1"/>
    </source>
</evidence>
<keyword evidence="5 21" id="KW-0507">mRNA processing</keyword>
<comment type="similarity">
    <text evidence="2 21">Belongs to the paramyxovirus L protein family.</text>
</comment>
<comment type="catalytic activity">
    <reaction evidence="21">
        <text>RNA(n) + a ribonucleoside 5'-triphosphate = RNA(n+1) + diphosphate</text>
        <dbReference type="Rhea" id="RHEA:21248"/>
        <dbReference type="Rhea" id="RHEA-COMP:14527"/>
        <dbReference type="Rhea" id="RHEA-COMP:17342"/>
        <dbReference type="ChEBI" id="CHEBI:33019"/>
        <dbReference type="ChEBI" id="CHEBI:61557"/>
        <dbReference type="ChEBI" id="CHEBI:140395"/>
        <dbReference type="EC" id="2.7.7.48"/>
    </reaction>
</comment>
<name>C6FGZ1_9MONO</name>
<dbReference type="KEGG" id="vg:20964347"/>
<evidence type="ECO:0000256" key="13">
    <source>
        <dbReference type="ARBA" id="ARBA00022953"/>
    </source>
</evidence>
<keyword evidence="8 21" id="KW-0548">Nucleotidyltransferase</keyword>
<evidence type="ECO:0000256" key="15">
    <source>
        <dbReference type="ARBA" id="ARBA00023268"/>
    </source>
</evidence>
<evidence type="ECO:0000256" key="14">
    <source>
        <dbReference type="ARBA" id="ARBA00023042"/>
    </source>
</evidence>
<keyword evidence="12 21" id="KW-0946">Virion</keyword>
<evidence type="ECO:0000256" key="8">
    <source>
        <dbReference type="ARBA" id="ARBA00022695"/>
    </source>
</evidence>
<dbReference type="EC" id="2.1.1.-" evidence="21"/>
<evidence type="ECO:0000256" key="21">
    <source>
        <dbReference type="PIRNR" id="PIRNR000830"/>
    </source>
</evidence>
<comment type="catalytic activity">
    <reaction evidence="19">
        <text>a 5'-end (5'-triphosphoguanosine)-adenylyl-adenylyl-cytidylyl-adenosine in mRNA + 2 S-adenosyl-L-methionine = a 5'-end (N(7)-methyl 5'-triphosphoguanosine)-(2'-O-methyladenylyl)-adenylyl-cytidylyl-adenosine in mRNA + 2 S-adenosyl-L-homocysteine + H(+)</text>
        <dbReference type="Rhea" id="RHEA:65376"/>
        <dbReference type="Rhea" id="RHEA-COMP:16797"/>
        <dbReference type="Rhea" id="RHEA-COMP:16798"/>
        <dbReference type="ChEBI" id="CHEBI:15378"/>
        <dbReference type="ChEBI" id="CHEBI:57856"/>
        <dbReference type="ChEBI" id="CHEBI:59789"/>
        <dbReference type="ChEBI" id="CHEBI:156483"/>
        <dbReference type="ChEBI" id="CHEBI:156484"/>
        <dbReference type="EC" id="2.1.1.375"/>
    </reaction>
</comment>
<keyword evidence="6 21" id="KW-0808">Transferase</keyword>
<evidence type="ECO:0000256" key="16">
    <source>
        <dbReference type="ARBA" id="ARBA00024494"/>
    </source>
</evidence>
<keyword evidence="7 21" id="KW-0949">S-adenosyl-L-methionine</keyword>
<evidence type="ECO:0000256" key="7">
    <source>
        <dbReference type="ARBA" id="ARBA00022691"/>
    </source>
</evidence>
<dbReference type="GO" id="GO:0003924">
    <property type="term" value="F:GTPase activity"/>
    <property type="evidence" value="ECO:0007669"/>
    <property type="project" value="RHEA"/>
</dbReference>
<evidence type="ECO:0000256" key="9">
    <source>
        <dbReference type="ARBA" id="ARBA00022741"/>
    </source>
</evidence>
<dbReference type="GeneID" id="20964347"/>
<comment type="function">
    <text evidence="21">RNA-directed RNA polymerase that catalyzes the transcription of viral mRNAs, their capping and polyadenylation. The template is composed of the viral RNA tightly encapsidated by the nucleoprotein (N). The viral polymerase binds to the genomic RNA at the 3' leader promoter, and transcribes subsequently all viral mRNAs with a decreasing efficiency. The first gene is the most transcribed, and the last the least transcribed. The viral phosphoprotein acts as a processivity factor. Capping is concomitant with initiation of mRNA transcription. Indeed, a GDP polyribonucleotidyl transferase (PRNTase) adds the cap structure when the nascent RNA chain length has reached few nucleotides. Ribose 2'-O methylation of viral mRNA cap precedes and facilitates subsequent guanine-N-7 methylation, both activities being carried by the viral polymerase. Polyadenylation of mRNAs occur by a stuttering mechanism at a slipery stop site present at the end viral genes. After finishing transcription of a mRNA, the polymerase can resume transcription of the downstream gene.</text>
</comment>
<comment type="catalytic activity">
    <reaction evidence="18 21">
        <text>a 5'-end (5'-triphosphoguanosine)-adenylyl-adenylyl-cytidylyl-adenosine in mRNA + S-adenosyl-L-methionine = a 5'-end (5'-triphosphoguanosine)-(2'-O-methyladenylyl)-adenylyl-cytidylyl-adenosine in mRNA + S-adenosyl-L-homocysteine + H(+)</text>
        <dbReference type="Rhea" id="RHEA:65380"/>
        <dbReference type="Rhea" id="RHEA-COMP:16797"/>
        <dbReference type="Rhea" id="RHEA-COMP:16801"/>
        <dbReference type="ChEBI" id="CHEBI:15378"/>
        <dbReference type="ChEBI" id="CHEBI:57856"/>
        <dbReference type="ChEBI" id="CHEBI:59789"/>
        <dbReference type="ChEBI" id="CHEBI:156482"/>
        <dbReference type="ChEBI" id="CHEBI:156484"/>
    </reaction>
</comment>
<evidence type="ECO:0000259" key="23">
    <source>
        <dbReference type="PROSITE" id="PS51590"/>
    </source>
</evidence>
<evidence type="ECO:0000256" key="4">
    <source>
        <dbReference type="ARBA" id="ARBA00022603"/>
    </source>
</evidence>
<comment type="catalytic activity">
    <reaction evidence="17 21">
        <text>a 5'-end (5'-triphosphoguanosine)-(2'-O-methyladenylyl)-adenylyl-cytidylyl-adenosine in mRNA + S-adenosyl-L-methionine = a 5'-end (N(7)-methyl 5'-triphosphoguanosine)-(2'-O-methyladenylyl)-adenylyl-cytidylyl-adenosine in mRNA + S-adenosyl-L-homocysteine</text>
        <dbReference type="Rhea" id="RHEA:65440"/>
        <dbReference type="Rhea" id="RHEA-COMP:16798"/>
        <dbReference type="Rhea" id="RHEA-COMP:16801"/>
        <dbReference type="ChEBI" id="CHEBI:57856"/>
        <dbReference type="ChEBI" id="CHEBI:59789"/>
        <dbReference type="ChEBI" id="CHEBI:156482"/>
        <dbReference type="ChEBI" id="CHEBI:156483"/>
    </reaction>
</comment>
<feature type="domain" description="RdRp catalytic" evidence="22">
    <location>
        <begin position="652"/>
        <end position="836"/>
    </location>
</feature>
<proteinExistence type="inferred from homology"/>
<evidence type="ECO:0000256" key="3">
    <source>
        <dbReference type="ARBA" id="ARBA00022484"/>
    </source>
</evidence>
<accession>C6FGZ1</accession>
<dbReference type="RefSeq" id="YP_009094060.1">
    <property type="nucleotide sequence ID" value="NC_025347.1"/>
</dbReference>
<dbReference type="GO" id="GO:0005524">
    <property type="term" value="F:ATP binding"/>
    <property type="evidence" value="ECO:0007669"/>
    <property type="project" value="UniProtKB-KW"/>
</dbReference>
<keyword evidence="14 21" id="KW-0506">mRNA capping</keyword>
<keyword evidence="21" id="KW-1035">Host cytoplasm</keyword>
<keyword evidence="4 21" id="KW-0489">Methyltransferase</keyword>
<evidence type="ECO:0000256" key="20">
    <source>
        <dbReference type="ARBA" id="ARBA00048548"/>
    </source>
</evidence>
<comment type="function">
    <text evidence="1 21">RNA-directed RNA polymerase that catalyzes the replication of viral genomic RNA. The template is composed of the viral RNA tightly encapsidated by the nucleoprotein (N). The replicase mode is dependent on intracellular N protein concentration. In this mode, the polymerase replicates the whole viral genome without recognizing transcriptional signals, and the replicated genome is not caped or polyadenylated.</text>
</comment>
<gene>
    <name evidence="24" type="primary">L</name>
</gene>
<evidence type="ECO:0000256" key="11">
    <source>
        <dbReference type="ARBA" id="ARBA00022840"/>
    </source>
</evidence>
<evidence type="ECO:0000256" key="5">
    <source>
        <dbReference type="ARBA" id="ARBA00022664"/>
    </source>
</evidence>
<dbReference type="GO" id="GO:0003968">
    <property type="term" value="F:RNA-directed RNA polymerase activity"/>
    <property type="evidence" value="ECO:0007669"/>
    <property type="project" value="UniProtKB-KW"/>
</dbReference>
<dbReference type="EC" id="2.7.7.48" evidence="21"/>
<dbReference type="PROSITE" id="PS50526">
    <property type="entry name" value="RDRP_SSRNA_NEG_NONSEG"/>
    <property type="match status" value="1"/>
</dbReference>
<dbReference type="NCBIfam" id="TIGR04198">
    <property type="entry name" value="paramyx_RNAcap"/>
    <property type="match status" value="1"/>
</dbReference>
<dbReference type="InterPro" id="IPR025786">
    <property type="entry name" value="Mononega_L_MeTrfase"/>
</dbReference>
<dbReference type="Pfam" id="PF14318">
    <property type="entry name" value="Mononeg_mRNAcap"/>
    <property type="match status" value="1"/>
</dbReference>
<dbReference type="GO" id="GO:0004482">
    <property type="term" value="F:mRNA 5'-cap (guanine-N7-)-methyltransferase activity"/>
    <property type="evidence" value="ECO:0007669"/>
    <property type="project" value="InterPro"/>
</dbReference>
<dbReference type="EMBL" id="FJ231524">
    <property type="protein sequence ID" value="ACN72645.1"/>
    <property type="molecule type" value="Viral_cRNA"/>
</dbReference>
<dbReference type="PIRSF" id="PIRSF000830">
    <property type="entry name" value="RNA_pol_ParamyxoV"/>
    <property type="match status" value="1"/>
</dbReference>
<comment type="subcellular location">
    <subcellularLocation>
        <location evidence="21">Virion</location>
    </subcellularLocation>
    <subcellularLocation>
        <location evidence="21">Host cytoplasm</location>
    </subcellularLocation>
</comment>
<dbReference type="PROSITE" id="PS51590">
    <property type="entry name" value="SAM_MT_MNV_L"/>
    <property type="match status" value="1"/>
</dbReference>
<keyword evidence="10" id="KW-0378">Hydrolase</keyword>
<evidence type="ECO:0000256" key="17">
    <source>
        <dbReference type="ARBA" id="ARBA00024499"/>
    </source>
</evidence>
<evidence type="ECO:0000259" key="22">
    <source>
        <dbReference type="PROSITE" id="PS50526"/>
    </source>
</evidence>
<evidence type="ECO:0000256" key="10">
    <source>
        <dbReference type="ARBA" id="ARBA00022801"/>
    </source>
</evidence>
<dbReference type="InterPro" id="IPR039736">
    <property type="entry name" value="L_poly_C"/>
</dbReference>